<evidence type="ECO:0000256" key="1">
    <source>
        <dbReference type="ARBA" id="ARBA00004123"/>
    </source>
</evidence>
<keyword evidence="3" id="KW-0805">Transcription regulation</keyword>
<feature type="region of interest" description="Disordered" evidence="6">
    <location>
        <begin position="68"/>
        <end position="128"/>
    </location>
</feature>
<accession>A0A9W8H9A6</accession>
<evidence type="ECO:0000256" key="5">
    <source>
        <dbReference type="ARBA" id="ARBA00023242"/>
    </source>
</evidence>
<evidence type="ECO:0000256" key="4">
    <source>
        <dbReference type="ARBA" id="ARBA00023163"/>
    </source>
</evidence>
<dbReference type="PROSITE" id="PS50048">
    <property type="entry name" value="ZN2_CY6_FUNGAL_2"/>
    <property type="match status" value="1"/>
</dbReference>
<feature type="compositionally biased region" description="Low complexity" evidence="6">
    <location>
        <begin position="260"/>
        <end position="272"/>
    </location>
</feature>
<evidence type="ECO:0000256" key="2">
    <source>
        <dbReference type="ARBA" id="ARBA00022723"/>
    </source>
</evidence>
<keyword evidence="9" id="KW-1185">Reference proteome</keyword>
<feature type="region of interest" description="Disordered" evidence="6">
    <location>
        <begin position="1"/>
        <end position="28"/>
    </location>
</feature>
<evidence type="ECO:0000256" key="6">
    <source>
        <dbReference type="SAM" id="MobiDB-lite"/>
    </source>
</evidence>
<dbReference type="PANTHER" id="PTHR47338">
    <property type="entry name" value="ZN(II)2CYS6 TRANSCRIPTION FACTOR (EUROFUNG)-RELATED"/>
    <property type="match status" value="1"/>
</dbReference>
<dbReference type="SMART" id="SM00066">
    <property type="entry name" value="GAL4"/>
    <property type="match status" value="1"/>
</dbReference>
<feature type="compositionally biased region" description="Basic residues" evidence="6">
    <location>
        <begin position="82"/>
        <end position="95"/>
    </location>
</feature>
<comment type="caution">
    <text evidence="8">The sequence shown here is derived from an EMBL/GenBank/DDBJ whole genome shotgun (WGS) entry which is preliminary data.</text>
</comment>
<feature type="compositionally biased region" description="Low complexity" evidence="6">
    <location>
        <begin position="19"/>
        <end position="28"/>
    </location>
</feature>
<organism evidence="8 9">
    <name type="scientific">Coemansia javaensis</name>
    <dbReference type="NCBI Taxonomy" id="2761396"/>
    <lineage>
        <taxon>Eukaryota</taxon>
        <taxon>Fungi</taxon>
        <taxon>Fungi incertae sedis</taxon>
        <taxon>Zoopagomycota</taxon>
        <taxon>Kickxellomycotina</taxon>
        <taxon>Kickxellomycetes</taxon>
        <taxon>Kickxellales</taxon>
        <taxon>Kickxellaceae</taxon>
        <taxon>Coemansia</taxon>
    </lineage>
</organism>
<protein>
    <recommendedName>
        <fullName evidence="7">Zn(2)-C6 fungal-type domain-containing protein</fullName>
    </recommendedName>
</protein>
<dbReference type="Gene3D" id="4.10.240.10">
    <property type="entry name" value="Zn(2)-C6 fungal-type DNA-binding domain"/>
    <property type="match status" value="1"/>
</dbReference>
<evidence type="ECO:0000313" key="8">
    <source>
        <dbReference type="EMBL" id="KAJ2779719.1"/>
    </source>
</evidence>
<dbReference type="PROSITE" id="PS00463">
    <property type="entry name" value="ZN2_CY6_FUNGAL_1"/>
    <property type="match status" value="1"/>
</dbReference>
<sequence>MVRALSAQSGGYADDNDDSNSTASSGGDVQLLRSCESCRRKKRKCSGDRPACTRCVAQGEKCSYRPTARFLKPRPGDPLAQRKAHHHLHSHHNHHGYNNNNNSSSSSGNNNNSNHSQHQAKKKRASIATASLHHRACDSVLGGGVHRPRATSVVAAAALRNAQRQHMAAASVAGDVMGFAPADLMLSPPLTMTPAGLSPGAAAVAAGMPASDPASAACSSPQLGGLAPGGASGLAYMSTAGASVSPQLLLSGAAPPPPLAMQQQQQQQQQQPPSLPPPVLCNTVDYAQLLASAFTQQQQAAAMLVSTASAPLMCSPPLSCVSLGGGSLSTSPPLALPAGQAGLVPWSMVPFADPALAAAAAAGGGGGVPTPAMMPAGMPPMPMLGVGMSDIYSPATAAAAATAAAGYMGSLDAILPQSKSSHEWLS</sequence>
<keyword evidence="4" id="KW-0804">Transcription</keyword>
<keyword evidence="2" id="KW-0479">Metal-binding</keyword>
<dbReference type="GO" id="GO:0000981">
    <property type="term" value="F:DNA-binding transcription factor activity, RNA polymerase II-specific"/>
    <property type="evidence" value="ECO:0007669"/>
    <property type="project" value="InterPro"/>
</dbReference>
<dbReference type="AlphaFoldDB" id="A0A9W8H9A6"/>
<dbReference type="PANTHER" id="PTHR47338:SF5">
    <property type="entry name" value="ZN(II)2CYS6 TRANSCRIPTION FACTOR (EUROFUNG)"/>
    <property type="match status" value="1"/>
</dbReference>
<feature type="domain" description="Zn(2)-C6 fungal-type" evidence="7">
    <location>
        <begin position="34"/>
        <end position="64"/>
    </location>
</feature>
<gene>
    <name evidence="8" type="ORF">H4R18_003859</name>
</gene>
<evidence type="ECO:0000256" key="3">
    <source>
        <dbReference type="ARBA" id="ARBA00023015"/>
    </source>
</evidence>
<evidence type="ECO:0000313" key="9">
    <source>
        <dbReference type="Proteomes" id="UP001140217"/>
    </source>
</evidence>
<feature type="region of interest" description="Disordered" evidence="6">
    <location>
        <begin position="248"/>
        <end position="277"/>
    </location>
</feature>
<dbReference type="InterPro" id="IPR050815">
    <property type="entry name" value="TF_fung"/>
</dbReference>
<name>A0A9W8H9A6_9FUNG</name>
<comment type="subcellular location">
    <subcellularLocation>
        <location evidence="1">Nucleus</location>
    </subcellularLocation>
</comment>
<proteinExistence type="predicted"/>
<dbReference type="CDD" id="cd00067">
    <property type="entry name" value="GAL4"/>
    <property type="match status" value="1"/>
</dbReference>
<dbReference type="GO" id="GO:0005634">
    <property type="term" value="C:nucleus"/>
    <property type="evidence" value="ECO:0007669"/>
    <property type="project" value="UniProtKB-SubCell"/>
</dbReference>
<dbReference type="EMBL" id="JANBUL010000166">
    <property type="protein sequence ID" value="KAJ2779719.1"/>
    <property type="molecule type" value="Genomic_DNA"/>
</dbReference>
<dbReference type="InterPro" id="IPR036864">
    <property type="entry name" value="Zn2-C6_fun-type_DNA-bd_sf"/>
</dbReference>
<dbReference type="Proteomes" id="UP001140217">
    <property type="component" value="Unassembled WGS sequence"/>
</dbReference>
<dbReference type="GO" id="GO:0008270">
    <property type="term" value="F:zinc ion binding"/>
    <property type="evidence" value="ECO:0007669"/>
    <property type="project" value="InterPro"/>
</dbReference>
<dbReference type="Pfam" id="PF00172">
    <property type="entry name" value="Zn_clus"/>
    <property type="match status" value="1"/>
</dbReference>
<dbReference type="OrthoDB" id="2123952at2759"/>
<evidence type="ECO:0000259" key="7">
    <source>
        <dbReference type="PROSITE" id="PS50048"/>
    </source>
</evidence>
<feature type="compositionally biased region" description="Low complexity" evidence="6">
    <location>
        <begin position="96"/>
        <end position="116"/>
    </location>
</feature>
<dbReference type="SUPFAM" id="SSF57701">
    <property type="entry name" value="Zn2/Cys6 DNA-binding domain"/>
    <property type="match status" value="1"/>
</dbReference>
<dbReference type="InterPro" id="IPR001138">
    <property type="entry name" value="Zn2Cys6_DnaBD"/>
</dbReference>
<reference evidence="8" key="1">
    <citation type="submission" date="2022-07" db="EMBL/GenBank/DDBJ databases">
        <title>Phylogenomic reconstructions and comparative analyses of Kickxellomycotina fungi.</title>
        <authorList>
            <person name="Reynolds N.K."/>
            <person name="Stajich J.E."/>
            <person name="Barry K."/>
            <person name="Grigoriev I.V."/>
            <person name="Crous P."/>
            <person name="Smith M.E."/>
        </authorList>
    </citation>
    <scope>NUCLEOTIDE SEQUENCE</scope>
    <source>
        <strain evidence="8">NBRC 105414</strain>
    </source>
</reference>
<keyword evidence="5" id="KW-0539">Nucleus</keyword>